<name>A0A9W9C9B1_9PLEO</name>
<keyword evidence="1" id="KW-1133">Transmembrane helix</keyword>
<dbReference type="PANTHER" id="PTHR39608">
    <property type="entry name" value="INTEGRAL MEMBRANE PROTEIN (AFU_ORTHOLOGUE AFUA_5G08640)"/>
    <property type="match status" value="1"/>
</dbReference>
<keyword evidence="1" id="KW-0812">Transmembrane</keyword>
<protein>
    <recommendedName>
        <fullName evidence="4">MARVEL domain-containing protein</fullName>
    </recommendedName>
</protein>
<dbReference type="RefSeq" id="XP_056069484.1">
    <property type="nucleotide sequence ID" value="XM_056215237.1"/>
</dbReference>
<dbReference type="AlphaFoldDB" id="A0A9W9C9B1"/>
<feature type="transmembrane region" description="Helical" evidence="1">
    <location>
        <begin position="21"/>
        <end position="41"/>
    </location>
</feature>
<dbReference type="PANTHER" id="PTHR39608:SF1">
    <property type="entry name" value="INTEGRAL MEMBRANE PROTEIN (AFU_ORTHOLOGUE AFUA_5G08640)"/>
    <property type="match status" value="1"/>
</dbReference>
<organism evidence="2 3">
    <name type="scientific">Didymosphaeria variabile</name>
    <dbReference type="NCBI Taxonomy" id="1932322"/>
    <lineage>
        <taxon>Eukaryota</taxon>
        <taxon>Fungi</taxon>
        <taxon>Dikarya</taxon>
        <taxon>Ascomycota</taxon>
        <taxon>Pezizomycotina</taxon>
        <taxon>Dothideomycetes</taxon>
        <taxon>Pleosporomycetidae</taxon>
        <taxon>Pleosporales</taxon>
        <taxon>Massarineae</taxon>
        <taxon>Didymosphaeriaceae</taxon>
        <taxon>Didymosphaeria</taxon>
    </lineage>
</organism>
<accession>A0A9W9C9B1</accession>
<dbReference type="GeneID" id="80909997"/>
<evidence type="ECO:0000313" key="3">
    <source>
        <dbReference type="Proteomes" id="UP001140513"/>
    </source>
</evidence>
<dbReference type="Proteomes" id="UP001140513">
    <property type="component" value="Unassembled WGS sequence"/>
</dbReference>
<gene>
    <name evidence="2" type="ORF">N0V89_006467</name>
</gene>
<dbReference type="EMBL" id="JAPEUX010000005">
    <property type="protein sequence ID" value="KAJ4351128.1"/>
    <property type="molecule type" value="Genomic_DNA"/>
</dbReference>
<feature type="transmembrane region" description="Helical" evidence="1">
    <location>
        <begin position="47"/>
        <end position="68"/>
    </location>
</feature>
<evidence type="ECO:0000256" key="1">
    <source>
        <dbReference type="SAM" id="Phobius"/>
    </source>
</evidence>
<proteinExistence type="predicted"/>
<reference evidence="2" key="1">
    <citation type="submission" date="2022-10" db="EMBL/GenBank/DDBJ databases">
        <title>Tapping the CABI collections for fungal endophytes: first genome assemblies for Collariella, Neodidymelliopsis, Ascochyta clinopodiicola, Didymella pomorum, Didymosphaeria variabile, Neocosmospora piperis and Neocucurbitaria cava.</title>
        <authorList>
            <person name="Hill R."/>
        </authorList>
    </citation>
    <scope>NUCLEOTIDE SEQUENCE</scope>
    <source>
        <strain evidence="2">IMI 356815</strain>
    </source>
</reference>
<evidence type="ECO:0000313" key="2">
    <source>
        <dbReference type="EMBL" id="KAJ4351128.1"/>
    </source>
</evidence>
<comment type="caution">
    <text evidence="2">The sequence shown here is derived from an EMBL/GenBank/DDBJ whole genome shotgun (WGS) entry which is preliminary data.</text>
</comment>
<evidence type="ECO:0008006" key="4">
    <source>
        <dbReference type="Google" id="ProtNLM"/>
    </source>
</evidence>
<dbReference type="OrthoDB" id="4074965at2759"/>
<sequence length="126" mass="14532">MGLLSRFFYLINLANTPANGRLIYAEVISVLEIVFSILLIVPAKYSFYVFPIDVVLFICSIVAFGLLANLNSSCTSNWYYSYWGFYWGRFWRVPDVSIATIGSMKEMILRKKHHERDAVTDPEAQF</sequence>
<keyword evidence="3" id="KW-1185">Reference proteome</keyword>
<keyword evidence="1" id="KW-0472">Membrane</keyword>